<gene>
    <name evidence="4" type="ORF">FRC96_14805</name>
</gene>
<reference evidence="4 5" key="1">
    <citation type="submission" date="2019-08" db="EMBL/GenBank/DDBJ databases">
        <title>Bradymonadales sp. TMQ2.</title>
        <authorList>
            <person name="Liang Q."/>
        </authorList>
    </citation>
    <scope>NUCLEOTIDE SEQUENCE [LARGE SCALE GENOMIC DNA]</scope>
    <source>
        <strain evidence="4 5">TMQ2</strain>
    </source>
</reference>
<dbReference type="Pfam" id="PF01370">
    <property type="entry name" value="Epimerase"/>
    <property type="match status" value="1"/>
</dbReference>
<dbReference type="Pfam" id="PF08338">
    <property type="entry name" value="DUF1731"/>
    <property type="match status" value="1"/>
</dbReference>
<evidence type="ECO:0000259" key="3">
    <source>
        <dbReference type="Pfam" id="PF08338"/>
    </source>
</evidence>
<dbReference type="EMBL" id="VOSL01000058">
    <property type="protein sequence ID" value="TXD34018.1"/>
    <property type="molecule type" value="Genomic_DNA"/>
</dbReference>
<dbReference type="InterPro" id="IPR001509">
    <property type="entry name" value="Epimerase_deHydtase"/>
</dbReference>
<dbReference type="InterPro" id="IPR036291">
    <property type="entry name" value="NAD(P)-bd_dom_sf"/>
</dbReference>
<dbReference type="Proteomes" id="UP000321046">
    <property type="component" value="Unassembled WGS sequence"/>
</dbReference>
<evidence type="ECO:0000256" key="1">
    <source>
        <dbReference type="ARBA" id="ARBA00009353"/>
    </source>
</evidence>
<protein>
    <submittedName>
        <fullName evidence="4">TIGR01777 family protein</fullName>
    </submittedName>
</protein>
<dbReference type="NCBIfam" id="TIGR01777">
    <property type="entry name" value="yfcH"/>
    <property type="match status" value="1"/>
</dbReference>
<proteinExistence type="inferred from homology"/>
<dbReference type="InterPro" id="IPR013549">
    <property type="entry name" value="DUF1731"/>
</dbReference>
<evidence type="ECO:0000259" key="2">
    <source>
        <dbReference type="Pfam" id="PF01370"/>
    </source>
</evidence>
<dbReference type="PANTHER" id="PTHR11092:SF0">
    <property type="entry name" value="EPIMERASE FAMILY PROTEIN SDR39U1"/>
    <property type="match status" value="1"/>
</dbReference>
<dbReference type="SUPFAM" id="SSF51735">
    <property type="entry name" value="NAD(P)-binding Rossmann-fold domains"/>
    <property type="match status" value="1"/>
</dbReference>
<comment type="similarity">
    <text evidence="1">Belongs to the NAD(P)-dependent epimerase/dehydratase family. SDR39U1 subfamily.</text>
</comment>
<comment type="caution">
    <text evidence="4">The sequence shown here is derived from an EMBL/GenBank/DDBJ whole genome shotgun (WGS) entry which is preliminary data.</text>
</comment>
<feature type="domain" description="NAD-dependent epimerase/dehydratase" evidence="2">
    <location>
        <begin position="5"/>
        <end position="211"/>
    </location>
</feature>
<evidence type="ECO:0000313" key="5">
    <source>
        <dbReference type="Proteomes" id="UP000321046"/>
    </source>
</evidence>
<dbReference type="InterPro" id="IPR010099">
    <property type="entry name" value="SDR39U1"/>
</dbReference>
<dbReference type="CDD" id="cd05242">
    <property type="entry name" value="SDR_a8"/>
    <property type="match status" value="1"/>
</dbReference>
<dbReference type="Gene3D" id="3.40.50.720">
    <property type="entry name" value="NAD(P)-binding Rossmann-like Domain"/>
    <property type="match status" value="1"/>
</dbReference>
<dbReference type="RefSeq" id="WP_146975516.1">
    <property type="nucleotide sequence ID" value="NZ_VOSL01000058.1"/>
</dbReference>
<dbReference type="OrthoDB" id="5292533at2"/>
<evidence type="ECO:0000313" key="4">
    <source>
        <dbReference type="EMBL" id="TXD34018.1"/>
    </source>
</evidence>
<name>A0A5C6X4J5_9DELT</name>
<feature type="domain" description="DUF1731" evidence="3">
    <location>
        <begin position="247"/>
        <end position="295"/>
    </location>
</feature>
<dbReference type="PANTHER" id="PTHR11092">
    <property type="entry name" value="SUGAR NUCLEOTIDE EPIMERASE RELATED"/>
    <property type="match status" value="1"/>
</dbReference>
<sequence>MNRVAISGASGLVGGALRERLEAEGVEVVAMVRSRERDGIYWSAERGELDEGALASVDAVVHLAGESLAAGRWTEAQKRRILESRVQGTELIAGALARMEKGPKTLICASAVGYYGDTGSQWVDEGSASGEGFLAEVCRAWEGACEPARGAGVRVVNARFGVITSSEGGALDKMMLPFKMGVGGPMGSGEQYMSWVALDDVVGALCWLLLESKIEGPINVVSPNPVPNAAFAKALGHAMNRPAVVPTPGFALKVALGSEMAEEMLLKGQRVRPKRLEEGGYRFEHPEVEEALRDAVKG</sequence>
<accession>A0A5C6X4J5</accession>
<organism evidence="4 5">
    <name type="scientific">Lujinxingia vulgaris</name>
    <dbReference type="NCBI Taxonomy" id="2600176"/>
    <lineage>
        <taxon>Bacteria</taxon>
        <taxon>Deltaproteobacteria</taxon>
        <taxon>Bradymonadales</taxon>
        <taxon>Lujinxingiaceae</taxon>
        <taxon>Lujinxingia</taxon>
    </lineage>
</organism>
<dbReference type="AlphaFoldDB" id="A0A5C6X4J5"/>